<evidence type="ECO:0000256" key="1">
    <source>
        <dbReference type="SAM" id="MobiDB-lite"/>
    </source>
</evidence>
<comment type="caution">
    <text evidence="2">The sequence shown here is derived from an EMBL/GenBank/DDBJ whole genome shotgun (WGS) entry which is preliminary data.</text>
</comment>
<feature type="region of interest" description="Disordered" evidence="1">
    <location>
        <begin position="612"/>
        <end position="653"/>
    </location>
</feature>
<protein>
    <submittedName>
        <fullName evidence="2">Uncharacterized protein</fullName>
    </submittedName>
</protein>
<evidence type="ECO:0000313" key="2">
    <source>
        <dbReference type="EMBL" id="KAJ7619722.1"/>
    </source>
</evidence>
<proteinExistence type="predicted"/>
<dbReference type="EMBL" id="JARKIF010000018">
    <property type="protein sequence ID" value="KAJ7619722.1"/>
    <property type="molecule type" value="Genomic_DNA"/>
</dbReference>
<organism evidence="2 3">
    <name type="scientific">Roridomyces roridus</name>
    <dbReference type="NCBI Taxonomy" id="1738132"/>
    <lineage>
        <taxon>Eukaryota</taxon>
        <taxon>Fungi</taxon>
        <taxon>Dikarya</taxon>
        <taxon>Basidiomycota</taxon>
        <taxon>Agaricomycotina</taxon>
        <taxon>Agaricomycetes</taxon>
        <taxon>Agaricomycetidae</taxon>
        <taxon>Agaricales</taxon>
        <taxon>Marasmiineae</taxon>
        <taxon>Mycenaceae</taxon>
        <taxon>Roridomyces</taxon>
    </lineage>
</organism>
<accession>A0AAD7FET2</accession>
<feature type="region of interest" description="Disordered" evidence="1">
    <location>
        <begin position="425"/>
        <end position="483"/>
    </location>
</feature>
<dbReference type="Proteomes" id="UP001221142">
    <property type="component" value="Unassembled WGS sequence"/>
</dbReference>
<evidence type="ECO:0000313" key="3">
    <source>
        <dbReference type="Proteomes" id="UP001221142"/>
    </source>
</evidence>
<feature type="compositionally biased region" description="Low complexity" evidence="1">
    <location>
        <begin position="614"/>
        <end position="626"/>
    </location>
</feature>
<name>A0AAD7FET2_9AGAR</name>
<sequence length="653" mass="68641">MSTFPTAGGDPPTPDVEEQDPLTLAGSPEESSVTDHEGGGGGGGPDDAPDSHVQHPHSRMPSIDLLEHDMRELDLDSMIDRNPGGGVDQRAETAVPFFEPLGPEDLFDVFDLELAMVPGGKEATVDARYRSAESGSGRPTYKIQKKTKAHFLGKKNMSVEVSRSQGWDVSTAAPAANKGAKGYINVFSARDQPSRAVGLTATNNCVLTKTTLGAVVPISSACGSYDPMRVARQSSSHHFFSIKLNDGGGALSSTLPAKGKFHARPSVPLSAPPRAGEPQQYEGGGYFVLDSAARDRTDLVTTLYCTGYEQRPTPRVGDPVIAELRVRPSAGGPPTWARLFKERHAALHISRRGLEAALCGPHVNMCIRGDDGRPVDGMRAVLSRGQALEAVLAAVATALLAIEHEGGLAAKRWAWLAQQRVRPVAPPALGPSSPAMTDEDTNPGLTSPEGDGEGSAISDDSNGSPAALFERGPSGLFAGGGAEGYSPSIERASFIDRDGPEKGWAGADVEEERVPPLTMIQDAARGDKDTASIKSGIGAGIWARKGTHPPPPLVLAQQQPQQQHLGAGNWPLGKMQQNTNRQSVAVLGMGANGHGMAYGSQGEPLVAIAEPRSRAPTSPTTPTYTAVNGNGARSPPWAQPEQKAIGDDDYMFA</sequence>
<gene>
    <name evidence="2" type="ORF">FB45DRAFT_931475</name>
</gene>
<reference evidence="2" key="1">
    <citation type="submission" date="2023-03" db="EMBL/GenBank/DDBJ databases">
        <title>Massive genome expansion in bonnet fungi (Mycena s.s.) driven by repeated elements and novel gene families across ecological guilds.</title>
        <authorList>
            <consortium name="Lawrence Berkeley National Laboratory"/>
            <person name="Harder C.B."/>
            <person name="Miyauchi S."/>
            <person name="Viragh M."/>
            <person name="Kuo A."/>
            <person name="Thoen E."/>
            <person name="Andreopoulos B."/>
            <person name="Lu D."/>
            <person name="Skrede I."/>
            <person name="Drula E."/>
            <person name="Henrissat B."/>
            <person name="Morin E."/>
            <person name="Kohler A."/>
            <person name="Barry K."/>
            <person name="LaButti K."/>
            <person name="Morin E."/>
            <person name="Salamov A."/>
            <person name="Lipzen A."/>
            <person name="Mereny Z."/>
            <person name="Hegedus B."/>
            <person name="Baldrian P."/>
            <person name="Stursova M."/>
            <person name="Weitz H."/>
            <person name="Taylor A."/>
            <person name="Grigoriev I.V."/>
            <person name="Nagy L.G."/>
            <person name="Martin F."/>
            <person name="Kauserud H."/>
        </authorList>
    </citation>
    <scope>NUCLEOTIDE SEQUENCE</scope>
    <source>
        <strain evidence="2">9284</strain>
    </source>
</reference>
<keyword evidence="3" id="KW-1185">Reference proteome</keyword>
<dbReference type="AlphaFoldDB" id="A0AAD7FET2"/>
<feature type="region of interest" description="Disordered" evidence="1">
    <location>
        <begin position="1"/>
        <end position="58"/>
    </location>
</feature>